<dbReference type="InterPro" id="IPR001245">
    <property type="entry name" value="Ser-Thr/Tyr_kinase_cat_dom"/>
</dbReference>
<gene>
    <name evidence="5" type="ORF">HHK36_021494</name>
</gene>
<sequence>MSTTGSSSSASSSSIGASAMTPIPNLHLLNHTLPVKLDRANYVLWRSQMDNVIFANGFEDFIEGSSVCPEKTTQVTGLINPEFVAWRRQDRMILSWIYSSLTPEIMAQIIGHTTSNSAWIALEKIFSSSSRARIMQLRLQLQTTRKNSMSMMDYIMKLKSFSDSLAAIGEPVSEQDQIMNLLGGLGADYNAVVTSISARDDKISIDTVHSMLLSFENRLDQQNSHDEGSTIVANIAQNNFTGGRAYYKNNQGYQRSLGQSSNQANNQNYFGRSRGRGGRGGQAGRNNGINNRPQCQLCGKFGHTVHSCYHRFDITFQAQTSTNQTQNQGQISAMVATPHSVGDDSWFLDSGATHHLTQSSANLINSTPYTGLDQVTVGNGKQLSISAVGSQILDSNSVSFSLKKVFYMPYLSNNLISVAQFCADNNSVIEFHPNCFFVKDRTTKRVLAQGKLENGLYKFPVTSTENKQSDCSSIFNNTSVSAFHSHVDTIELWHSRVGHASSEIVHRILKDCNVSVRNNTDHLCSSCQYAKSHRLPYQVSTSRAASPLDLVYTDIWGPAPLLSTSGARYFILFVDDNTSPILNSEDRSITPRTEVSDSRLQLKPVMTIQPDERPRSSKAQIADLIAKLNSAFALRDLGLLTYFLGIEVSYDSNSMHLCQTKYISDLLDRTDMKDCKPAKTPGVNDRDKKPVWVANRENPLLDSSGLLQIRYDGNLFIIDRRMIPIIVNYGELATNGNTTATILDSGNLVLRQGEKIVWESFNYPSDTFLPGMKLGWFNLNTAQLRKQFIVSWLSPIVPTVGAFALGLDENDLTQFTLWRRDGVYRRIGFWNGQSFRFFLQISSNSYNFSYVSNENETYLTFNSKENYTQWFVTDSWGQIIDFSVSGRDISIVNHSLCEGTSANDSKGCLISVPSMCSNGDTFMEIKGSMPNSIVVNESVQMGPSDCEIMCRSNCSCTAFASFRNDGTGCQLYYGEKDGLFDITGKGDGDIYVRGDIPTKPNRRRKRWLLLAVIGSVVSLVVLILVTLLCCLRRRNHKCIGQNERSQDGMSRSAELLFSQLVKSTSKLQLGGKKDYELPSFSFSTIATATGNFSAADKLGEGGFGPVYKAHAPVSHFRAGIGMSYRGLSFISCGYMSPEYAVYGHFSVKSDVFSFGVIVLEIMSGKKNLTFYQPDRSLNLLGYAWDLWQEGRGLELMDPTLVISCSTAELLLCLQVGLLCVQESAEDRPNMSDVVSMLSNGTTTLPAPKKPAFSTHIGAIDPNLQKPSSLDDVTVSEIEAR</sequence>
<proteinExistence type="predicted"/>
<dbReference type="InterPro" id="IPR001480">
    <property type="entry name" value="Bulb-type_lectin_dom"/>
</dbReference>
<evidence type="ECO:0000259" key="4">
    <source>
        <dbReference type="PROSITE" id="PS50948"/>
    </source>
</evidence>
<dbReference type="EMBL" id="JABCRI010000015">
    <property type="protein sequence ID" value="KAF8393253.1"/>
    <property type="molecule type" value="Genomic_DNA"/>
</dbReference>
<dbReference type="InterPro" id="IPR036426">
    <property type="entry name" value="Bulb-type_lectin_dom_sf"/>
</dbReference>
<comment type="caution">
    <text evidence="5">The sequence shown here is derived from an EMBL/GenBank/DDBJ whole genome shotgun (WGS) entry which is preliminary data.</text>
</comment>
<evidence type="ECO:0000256" key="1">
    <source>
        <dbReference type="SAM" id="MobiDB-lite"/>
    </source>
</evidence>
<protein>
    <submittedName>
        <fullName evidence="5">Uncharacterized protein</fullName>
    </submittedName>
</protein>
<dbReference type="SUPFAM" id="SSF51110">
    <property type="entry name" value="alpha-D-mannose-specific plant lectins"/>
    <property type="match status" value="1"/>
</dbReference>
<dbReference type="PANTHER" id="PTHR47481:SF22">
    <property type="entry name" value="RETROTRANSPOSON GAG DOMAIN-CONTAINING PROTEIN"/>
    <property type="match status" value="1"/>
</dbReference>
<evidence type="ECO:0000313" key="6">
    <source>
        <dbReference type="Proteomes" id="UP000655225"/>
    </source>
</evidence>
<dbReference type="InterPro" id="IPR011009">
    <property type="entry name" value="Kinase-like_dom_sf"/>
</dbReference>
<dbReference type="Pfam" id="PF01453">
    <property type="entry name" value="B_lectin"/>
    <property type="match status" value="1"/>
</dbReference>
<dbReference type="Pfam" id="PF07714">
    <property type="entry name" value="PK_Tyr_Ser-Thr"/>
    <property type="match status" value="1"/>
</dbReference>
<feature type="domain" description="Bulb-type lectin" evidence="3">
    <location>
        <begin position="646"/>
        <end position="763"/>
    </location>
</feature>
<dbReference type="CDD" id="cd01098">
    <property type="entry name" value="PAN_AP_plant"/>
    <property type="match status" value="1"/>
</dbReference>
<evidence type="ECO:0000313" key="5">
    <source>
        <dbReference type="EMBL" id="KAF8393253.1"/>
    </source>
</evidence>
<dbReference type="OrthoDB" id="1436681at2759"/>
<dbReference type="InterPro" id="IPR003609">
    <property type="entry name" value="Pan_app"/>
</dbReference>
<reference evidence="5 6" key="1">
    <citation type="submission" date="2020-04" db="EMBL/GenBank/DDBJ databases">
        <title>Plant Genome Project.</title>
        <authorList>
            <person name="Zhang R.-G."/>
        </authorList>
    </citation>
    <scope>NUCLEOTIDE SEQUENCE [LARGE SCALE GENOMIC DNA]</scope>
    <source>
        <strain evidence="5">YNK0</strain>
        <tissue evidence="5">Leaf</tissue>
    </source>
</reference>
<feature type="compositionally biased region" description="Polar residues" evidence="1">
    <location>
        <begin position="255"/>
        <end position="270"/>
    </location>
</feature>
<name>A0A835D7F1_TETSI</name>
<dbReference type="Gene3D" id="1.10.510.10">
    <property type="entry name" value="Transferase(Phosphotransferase) domain 1"/>
    <property type="match status" value="1"/>
</dbReference>
<dbReference type="Gene3D" id="3.30.200.20">
    <property type="entry name" value="Phosphorylase Kinase, domain 1"/>
    <property type="match status" value="1"/>
</dbReference>
<dbReference type="Proteomes" id="UP000655225">
    <property type="component" value="Unassembled WGS sequence"/>
</dbReference>
<accession>A0A835D7F1</accession>
<dbReference type="PROSITE" id="PS50927">
    <property type="entry name" value="BULB_LECTIN"/>
    <property type="match status" value="1"/>
</dbReference>
<dbReference type="InterPro" id="IPR025724">
    <property type="entry name" value="GAG-pre-integrase_dom"/>
</dbReference>
<dbReference type="Gene3D" id="2.90.10.10">
    <property type="entry name" value="Bulb-type lectin domain"/>
    <property type="match status" value="1"/>
</dbReference>
<keyword evidence="2" id="KW-0472">Membrane</keyword>
<dbReference type="PANTHER" id="PTHR47481">
    <property type="match status" value="1"/>
</dbReference>
<dbReference type="GO" id="GO:0004672">
    <property type="term" value="F:protein kinase activity"/>
    <property type="evidence" value="ECO:0007669"/>
    <property type="project" value="InterPro"/>
</dbReference>
<dbReference type="SMART" id="SM00108">
    <property type="entry name" value="B_lectin"/>
    <property type="match status" value="1"/>
</dbReference>
<dbReference type="Pfam" id="PF08276">
    <property type="entry name" value="PAN_2"/>
    <property type="match status" value="1"/>
</dbReference>
<dbReference type="Pfam" id="PF22936">
    <property type="entry name" value="Pol_BBD"/>
    <property type="match status" value="1"/>
</dbReference>
<keyword evidence="2" id="KW-1133">Transmembrane helix</keyword>
<dbReference type="InterPro" id="IPR013103">
    <property type="entry name" value="RVT_2"/>
</dbReference>
<dbReference type="SUPFAM" id="SSF56112">
    <property type="entry name" value="Protein kinase-like (PK-like)"/>
    <property type="match status" value="1"/>
</dbReference>
<dbReference type="FunFam" id="1.10.510.10:FF:001722">
    <property type="entry name" value="G-type lectin S-receptor-like serine/threonine-protein kinase B120"/>
    <property type="match status" value="1"/>
</dbReference>
<dbReference type="PROSITE" id="PS50948">
    <property type="entry name" value="PAN"/>
    <property type="match status" value="1"/>
</dbReference>
<dbReference type="Pfam" id="PF13976">
    <property type="entry name" value="gag_pre-integrs"/>
    <property type="match status" value="1"/>
</dbReference>
<evidence type="ECO:0000259" key="3">
    <source>
        <dbReference type="PROSITE" id="PS50927"/>
    </source>
</evidence>
<dbReference type="Pfam" id="PF14223">
    <property type="entry name" value="Retrotran_gag_2"/>
    <property type="match status" value="1"/>
</dbReference>
<feature type="region of interest" description="Disordered" evidence="1">
    <location>
        <begin position="255"/>
        <end position="289"/>
    </location>
</feature>
<dbReference type="InterPro" id="IPR054722">
    <property type="entry name" value="PolX-like_BBD"/>
</dbReference>
<organism evidence="5 6">
    <name type="scientific">Tetracentron sinense</name>
    <name type="common">Spur-leaf</name>
    <dbReference type="NCBI Taxonomy" id="13715"/>
    <lineage>
        <taxon>Eukaryota</taxon>
        <taxon>Viridiplantae</taxon>
        <taxon>Streptophyta</taxon>
        <taxon>Embryophyta</taxon>
        <taxon>Tracheophyta</taxon>
        <taxon>Spermatophyta</taxon>
        <taxon>Magnoliopsida</taxon>
        <taxon>Trochodendrales</taxon>
        <taxon>Trochodendraceae</taxon>
        <taxon>Tetracentron</taxon>
    </lineage>
</organism>
<feature type="domain" description="Apple" evidence="4">
    <location>
        <begin position="916"/>
        <end position="995"/>
    </location>
</feature>
<feature type="transmembrane region" description="Helical" evidence="2">
    <location>
        <begin position="1007"/>
        <end position="1031"/>
    </location>
</feature>
<dbReference type="SMART" id="SM00473">
    <property type="entry name" value="PAN_AP"/>
    <property type="match status" value="1"/>
</dbReference>
<keyword evidence="6" id="KW-1185">Reference proteome</keyword>
<keyword evidence="2" id="KW-0812">Transmembrane</keyword>
<dbReference type="AlphaFoldDB" id="A0A835D7F1"/>
<dbReference type="Pfam" id="PF07727">
    <property type="entry name" value="RVT_2"/>
    <property type="match status" value="1"/>
</dbReference>
<evidence type="ECO:0000256" key="2">
    <source>
        <dbReference type="SAM" id="Phobius"/>
    </source>
</evidence>